<comment type="caution">
    <text evidence="3">The sequence shown here is derived from an EMBL/GenBank/DDBJ whole genome shotgun (WGS) entry which is preliminary data.</text>
</comment>
<feature type="compositionally biased region" description="Low complexity" evidence="1">
    <location>
        <begin position="246"/>
        <end position="267"/>
    </location>
</feature>
<accession>A0AAD5DS93</accession>
<proteinExistence type="predicted"/>
<dbReference type="AlphaFoldDB" id="A0AAD5DS93"/>
<dbReference type="PROSITE" id="PS51382">
    <property type="entry name" value="SPX"/>
    <property type="match status" value="1"/>
</dbReference>
<dbReference type="Pfam" id="PF03105">
    <property type="entry name" value="SPX"/>
    <property type="match status" value="1"/>
</dbReference>
<feature type="compositionally biased region" description="Polar residues" evidence="1">
    <location>
        <begin position="216"/>
        <end position="226"/>
    </location>
</feature>
<feature type="compositionally biased region" description="Low complexity" evidence="1">
    <location>
        <begin position="159"/>
        <end position="184"/>
    </location>
</feature>
<protein>
    <recommendedName>
        <fullName evidence="2">SPX domain-containing protein</fullName>
    </recommendedName>
</protein>
<dbReference type="InterPro" id="IPR004331">
    <property type="entry name" value="SPX_dom"/>
</dbReference>
<feature type="region of interest" description="Disordered" evidence="1">
    <location>
        <begin position="216"/>
        <end position="267"/>
    </location>
</feature>
<evidence type="ECO:0000256" key="1">
    <source>
        <dbReference type="SAM" id="MobiDB-lite"/>
    </source>
</evidence>
<evidence type="ECO:0000259" key="2">
    <source>
        <dbReference type="PROSITE" id="PS51382"/>
    </source>
</evidence>
<evidence type="ECO:0000313" key="3">
    <source>
        <dbReference type="EMBL" id="KAI7841035.1"/>
    </source>
</evidence>
<sequence>MEKEEDAVIRLRALQDRLAAAKAAAAQPGAPAGNAAAVAVAAAADAPASAGEGGGGSGGAAGLPPVELEQLRSEMVDFHGELVLLLHWSLVNYAAVAKILKKHDKLTGSRLRAPVLASVLHQPFLSTESISQLVKAAERHVQELTQLCGGSARPGGGATSEARSAGGTASAAAPTSSTSGVGEEAALDPEAELAGSEHVAIFKRTRAALHMLNDMQQHASTPSTLLPPQAAASDAAPDKKRRMSSEQQQQQQQQDAEAQQQQQQQPQ</sequence>
<dbReference type="GO" id="GO:0016036">
    <property type="term" value="P:cellular response to phosphate starvation"/>
    <property type="evidence" value="ECO:0007669"/>
    <property type="project" value="InterPro"/>
</dbReference>
<dbReference type="InterPro" id="IPR031142">
    <property type="entry name" value="SPX_prot"/>
</dbReference>
<dbReference type="Proteomes" id="UP001205105">
    <property type="component" value="Unassembled WGS sequence"/>
</dbReference>
<organism evidence="3 4">
    <name type="scientific">Chlorella ohadii</name>
    <dbReference type="NCBI Taxonomy" id="2649997"/>
    <lineage>
        <taxon>Eukaryota</taxon>
        <taxon>Viridiplantae</taxon>
        <taxon>Chlorophyta</taxon>
        <taxon>core chlorophytes</taxon>
        <taxon>Trebouxiophyceae</taxon>
        <taxon>Chlorellales</taxon>
        <taxon>Chlorellaceae</taxon>
        <taxon>Chlorella clade</taxon>
        <taxon>Chlorella</taxon>
    </lineage>
</organism>
<name>A0AAD5DS93_9CHLO</name>
<evidence type="ECO:0000313" key="4">
    <source>
        <dbReference type="Proteomes" id="UP001205105"/>
    </source>
</evidence>
<dbReference type="EMBL" id="JADXDR010000068">
    <property type="protein sequence ID" value="KAI7841035.1"/>
    <property type="molecule type" value="Genomic_DNA"/>
</dbReference>
<reference evidence="3" key="1">
    <citation type="submission" date="2020-11" db="EMBL/GenBank/DDBJ databases">
        <title>Chlorella ohadii genome sequencing and assembly.</title>
        <authorList>
            <person name="Murik O."/>
            <person name="Treves H."/>
            <person name="Kedem I."/>
            <person name="Shotland Y."/>
            <person name="Kaplan A."/>
        </authorList>
    </citation>
    <scope>NUCLEOTIDE SEQUENCE</scope>
    <source>
        <strain evidence="3">1</strain>
    </source>
</reference>
<keyword evidence="4" id="KW-1185">Reference proteome</keyword>
<dbReference type="PANTHER" id="PTHR45978">
    <property type="entry name" value="SPX DOMAIN-CONTAINING PROTEIN 3"/>
    <property type="match status" value="1"/>
</dbReference>
<dbReference type="PANTHER" id="PTHR45978:SF7">
    <property type="entry name" value="SPX DOMAIN-CONTAINING PROTEIN 4"/>
    <property type="match status" value="1"/>
</dbReference>
<feature type="domain" description="SPX" evidence="2">
    <location>
        <begin position="1"/>
        <end position="117"/>
    </location>
</feature>
<feature type="region of interest" description="Disordered" evidence="1">
    <location>
        <begin position="148"/>
        <end position="192"/>
    </location>
</feature>
<gene>
    <name evidence="3" type="ORF">COHA_005263</name>
</gene>